<comment type="caution">
    <text evidence="1">The sequence shown here is derived from an EMBL/GenBank/DDBJ whole genome shotgun (WGS) entry which is preliminary data.</text>
</comment>
<sequence>MGLLDYNIGLIGLLHLGYAGWIITQQREALKILDEELQTTPPEVDCPFVAVFTRAWRLSVPILYLDNVPTSGRRSQWDTWRLRLQERDFMGGDAQERERRGMEKLSSS</sequence>
<organism evidence="1 2">
    <name type="scientific">Chara braunii</name>
    <name type="common">Braun's stonewort</name>
    <dbReference type="NCBI Taxonomy" id="69332"/>
    <lineage>
        <taxon>Eukaryota</taxon>
        <taxon>Viridiplantae</taxon>
        <taxon>Streptophyta</taxon>
        <taxon>Charophyceae</taxon>
        <taxon>Charales</taxon>
        <taxon>Characeae</taxon>
        <taxon>Chara</taxon>
    </lineage>
</organism>
<dbReference type="Proteomes" id="UP000265515">
    <property type="component" value="Unassembled WGS sequence"/>
</dbReference>
<dbReference type="AlphaFoldDB" id="A0A388L7X7"/>
<name>A0A388L7X7_CHABU</name>
<evidence type="ECO:0000313" key="1">
    <source>
        <dbReference type="EMBL" id="GBG78303.1"/>
    </source>
</evidence>
<keyword evidence="2" id="KW-1185">Reference proteome</keyword>
<accession>A0A388L7X7</accession>
<dbReference type="EMBL" id="BFEA01000291">
    <property type="protein sequence ID" value="GBG78303.1"/>
    <property type="molecule type" value="Genomic_DNA"/>
</dbReference>
<dbReference type="Gramene" id="GBG78303">
    <property type="protein sequence ID" value="GBG78303"/>
    <property type="gene ID" value="CBR_g26333"/>
</dbReference>
<reference evidence="1 2" key="1">
    <citation type="journal article" date="2018" name="Cell">
        <title>The Chara Genome: Secondary Complexity and Implications for Plant Terrestrialization.</title>
        <authorList>
            <person name="Nishiyama T."/>
            <person name="Sakayama H."/>
            <person name="Vries J.D."/>
            <person name="Buschmann H."/>
            <person name="Saint-Marcoux D."/>
            <person name="Ullrich K.K."/>
            <person name="Haas F.B."/>
            <person name="Vanderstraeten L."/>
            <person name="Becker D."/>
            <person name="Lang D."/>
            <person name="Vosolsobe S."/>
            <person name="Rombauts S."/>
            <person name="Wilhelmsson P.K.I."/>
            <person name="Janitza P."/>
            <person name="Kern R."/>
            <person name="Heyl A."/>
            <person name="Rumpler F."/>
            <person name="Villalobos L.I.A.C."/>
            <person name="Clay J.M."/>
            <person name="Skokan R."/>
            <person name="Toyoda A."/>
            <person name="Suzuki Y."/>
            <person name="Kagoshima H."/>
            <person name="Schijlen E."/>
            <person name="Tajeshwar N."/>
            <person name="Catarino B."/>
            <person name="Hetherington A.J."/>
            <person name="Saltykova A."/>
            <person name="Bonnot C."/>
            <person name="Breuninger H."/>
            <person name="Symeonidi A."/>
            <person name="Radhakrishnan G.V."/>
            <person name="Van Nieuwerburgh F."/>
            <person name="Deforce D."/>
            <person name="Chang C."/>
            <person name="Karol K.G."/>
            <person name="Hedrich R."/>
            <person name="Ulvskov P."/>
            <person name="Glockner G."/>
            <person name="Delwiche C.F."/>
            <person name="Petrasek J."/>
            <person name="Van de Peer Y."/>
            <person name="Friml J."/>
            <person name="Beilby M."/>
            <person name="Dolan L."/>
            <person name="Kohara Y."/>
            <person name="Sugano S."/>
            <person name="Fujiyama A."/>
            <person name="Delaux P.-M."/>
            <person name="Quint M."/>
            <person name="TheiBen G."/>
            <person name="Hagemann M."/>
            <person name="Harholt J."/>
            <person name="Dunand C."/>
            <person name="Zachgo S."/>
            <person name="Langdale J."/>
            <person name="Maumus F."/>
            <person name="Straeten D.V.D."/>
            <person name="Gould S.B."/>
            <person name="Rensing S.A."/>
        </authorList>
    </citation>
    <scope>NUCLEOTIDE SEQUENCE [LARGE SCALE GENOMIC DNA]</scope>
    <source>
        <strain evidence="1 2">S276</strain>
    </source>
</reference>
<evidence type="ECO:0000313" key="2">
    <source>
        <dbReference type="Proteomes" id="UP000265515"/>
    </source>
</evidence>
<protein>
    <submittedName>
        <fullName evidence="1">Uncharacterized protein</fullName>
    </submittedName>
</protein>
<proteinExistence type="predicted"/>
<gene>
    <name evidence="1" type="ORF">CBR_g26333</name>
</gene>